<protein>
    <submittedName>
        <fullName evidence="2">Uncharacterized protein</fullName>
    </submittedName>
</protein>
<proteinExistence type="predicted"/>
<evidence type="ECO:0000313" key="2">
    <source>
        <dbReference type="EMBL" id="RCV92032.1"/>
    </source>
</evidence>
<dbReference type="OrthoDB" id="9852522at2"/>
<dbReference type="EMBL" id="QPIJ01000019">
    <property type="protein sequence ID" value="RCV92032.1"/>
    <property type="molecule type" value="Genomic_DNA"/>
</dbReference>
<sequence>MKSTKQRDLYAEALVLYRHEVPVEQWPIYRGAVSRSGLERALKARGLERFERKRLESSKCRPILSEMDAAVQAWVTQLSQPAPSAQESAESAKSGAAEAQEVRRLQRRVEQLEKDLEKARQRERRQRERFALLEVEVEEVRRQRGAFEKHCHSSLRTLHV</sequence>
<evidence type="ECO:0000256" key="1">
    <source>
        <dbReference type="SAM" id="MobiDB-lite"/>
    </source>
</evidence>
<organism evidence="2 3">
    <name type="scientific">Vreelandella rituensis</name>
    <dbReference type="NCBI Taxonomy" id="2282306"/>
    <lineage>
        <taxon>Bacteria</taxon>
        <taxon>Pseudomonadati</taxon>
        <taxon>Pseudomonadota</taxon>
        <taxon>Gammaproteobacteria</taxon>
        <taxon>Oceanospirillales</taxon>
        <taxon>Halomonadaceae</taxon>
        <taxon>Vreelandella</taxon>
    </lineage>
</organism>
<comment type="caution">
    <text evidence="2">The sequence shown here is derived from an EMBL/GenBank/DDBJ whole genome shotgun (WGS) entry which is preliminary data.</text>
</comment>
<reference evidence="2 3" key="1">
    <citation type="submission" date="2018-07" db="EMBL/GenBank/DDBJ databases">
        <title>Halomonas rutogse sp. nov., isolated from Lake TangqianCo on Tibetan Plateau.</title>
        <authorList>
            <person name="Lu H."/>
            <person name="Xing P."/>
            <person name="Wu Q."/>
        </authorList>
    </citation>
    <scope>NUCLEOTIDE SEQUENCE [LARGE SCALE GENOMIC DNA]</scope>
    <source>
        <strain evidence="2 3">TQ8S</strain>
    </source>
</reference>
<feature type="compositionally biased region" description="Low complexity" evidence="1">
    <location>
        <begin position="80"/>
        <end position="99"/>
    </location>
</feature>
<dbReference type="AlphaFoldDB" id="A0A368U7E6"/>
<accession>A0A368U7E6</accession>
<name>A0A368U7E6_9GAMM</name>
<keyword evidence="3" id="KW-1185">Reference proteome</keyword>
<dbReference type="Proteomes" id="UP000253204">
    <property type="component" value="Unassembled WGS sequence"/>
</dbReference>
<evidence type="ECO:0000313" key="3">
    <source>
        <dbReference type="Proteomes" id="UP000253204"/>
    </source>
</evidence>
<dbReference type="RefSeq" id="WP_114486743.1">
    <property type="nucleotide sequence ID" value="NZ_CBCSHM010000023.1"/>
</dbReference>
<gene>
    <name evidence="2" type="ORF">DU506_09705</name>
</gene>
<feature type="region of interest" description="Disordered" evidence="1">
    <location>
        <begin position="80"/>
        <end position="100"/>
    </location>
</feature>